<dbReference type="Gene3D" id="2.160.10.10">
    <property type="entry name" value="Hexapeptide repeat proteins"/>
    <property type="match status" value="1"/>
</dbReference>
<dbReference type="InterPro" id="IPR011004">
    <property type="entry name" value="Trimer_LpxA-like_sf"/>
</dbReference>
<keyword evidence="3" id="KW-1185">Reference proteome</keyword>
<dbReference type="PANTHER" id="PTHR43300">
    <property type="entry name" value="ACETYLTRANSFERASE"/>
    <property type="match status" value="1"/>
</dbReference>
<dbReference type="AlphaFoldDB" id="A0A1N7MPH8"/>
<evidence type="ECO:0000256" key="1">
    <source>
        <dbReference type="ARBA" id="ARBA00007274"/>
    </source>
</evidence>
<gene>
    <name evidence="2" type="ORF">SAMN05421779_104251</name>
</gene>
<comment type="similarity">
    <text evidence="1">Belongs to the transferase hexapeptide repeat family.</text>
</comment>
<dbReference type="Proteomes" id="UP000185678">
    <property type="component" value="Unassembled WGS sequence"/>
</dbReference>
<evidence type="ECO:0000313" key="2">
    <source>
        <dbReference type="EMBL" id="SIS87831.1"/>
    </source>
</evidence>
<organism evidence="2 3">
    <name type="scientific">Insolitispirillum peregrinum</name>
    <dbReference type="NCBI Taxonomy" id="80876"/>
    <lineage>
        <taxon>Bacteria</taxon>
        <taxon>Pseudomonadati</taxon>
        <taxon>Pseudomonadota</taxon>
        <taxon>Alphaproteobacteria</taxon>
        <taxon>Rhodospirillales</taxon>
        <taxon>Novispirillaceae</taxon>
        <taxon>Insolitispirillum</taxon>
    </lineage>
</organism>
<accession>A0A1N7MPH8</accession>
<sequence length="207" mass="21360">MIPPLIALLGWSDQAPQLLALLQRLGSPAQMVIDDSPEARQAMAGQMIVQSAERALHRHTPATLWLVNGCSTLPGGPALQRRAAYAPYRQAGFCFPAIVAPEALVAETAEVAEGCQIFADAIVRPAASLGFGVVLGRGAIVSEHSHLADHVLVSGRACIGEQVHIGEGAFIGAGCTILDGVVIGARAIIAPGALVQSDVPAVHMITG</sequence>
<dbReference type="OrthoDB" id="9815592at2"/>
<dbReference type="GO" id="GO:0016740">
    <property type="term" value="F:transferase activity"/>
    <property type="evidence" value="ECO:0007669"/>
    <property type="project" value="UniProtKB-KW"/>
</dbReference>
<dbReference type="STRING" id="80876.SAMN05421779_104251"/>
<dbReference type="InterPro" id="IPR050179">
    <property type="entry name" value="Trans_hexapeptide_repeat"/>
</dbReference>
<dbReference type="SUPFAM" id="SSF51161">
    <property type="entry name" value="Trimeric LpxA-like enzymes"/>
    <property type="match status" value="1"/>
</dbReference>
<keyword evidence="2" id="KW-0808">Transferase</keyword>
<dbReference type="PANTHER" id="PTHR43300:SF7">
    <property type="entry name" value="UDP-N-ACETYLBACILLOSAMINE N-ACETYLTRANSFERASE"/>
    <property type="match status" value="1"/>
</dbReference>
<dbReference type="Pfam" id="PF00132">
    <property type="entry name" value="Hexapep"/>
    <property type="match status" value="1"/>
</dbReference>
<dbReference type="EMBL" id="FTOA01000004">
    <property type="protein sequence ID" value="SIS87831.1"/>
    <property type="molecule type" value="Genomic_DNA"/>
</dbReference>
<protein>
    <submittedName>
        <fullName evidence="2">Transferase hexapeptide (Six repeat-containing protein)</fullName>
    </submittedName>
</protein>
<evidence type="ECO:0000313" key="3">
    <source>
        <dbReference type="Proteomes" id="UP000185678"/>
    </source>
</evidence>
<name>A0A1N7MPH8_9PROT</name>
<proteinExistence type="inferred from homology"/>
<dbReference type="RefSeq" id="WP_076400687.1">
    <property type="nucleotide sequence ID" value="NZ_FTOA01000004.1"/>
</dbReference>
<dbReference type="InterPro" id="IPR001451">
    <property type="entry name" value="Hexapep"/>
</dbReference>
<reference evidence="2 3" key="1">
    <citation type="submission" date="2017-01" db="EMBL/GenBank/DDBJ databases">
        <authorList>
            <person name="Mah S.A."/>
            <person name="Swanson W.J."/>
            <person name="Moy G.W."/>
            <person name="Vacquier V.D."/>
        </authorList>
    </citation>
    <scope>NUCLEOTIDE SEQUENCE [LARGE SCALE GENOMIC DNA]</scope>
    <source>
        <strain evidence="2 3">DSM 11589</strain>
    </source>
</reference>